<dbReference type="Pfam" id="PF00954">
    <property type="entry name" value="S_locus_glycop"/>
    <property type="match status" value="1"/>
</dbReference>
<evidence type="ECO:0000313" key="16">
    <source>
        <dbReference type="Proteomes" id="UP000009183"/>
    </source>
</evidence>
<dbReference type="FunFam" id="3.30.200.20:FF:001858">
    <property type="entry name" value="Uncharacterized protein"/>
    <property type="match status" value="1"/>
</dbReference>
<dbReference type="GO" id="GO:0004674">
    <property type="term" value="F:protein serine/threonine kinase activity"/>
    <property type="evidence" value="ECO:0000318"/>
    <property type="project" value="GO_Central"/>
</dbReference>
<dbReference type="eggNOG" id="ENOG502QSMT">
    <property type="taxonomic scope" value="Eukaryota"/>
</dbReference>
<dbReference type="Gene3D" id="1.10.510.10">
    <property type="entry name" value="Transferase(Phosphotransferase) domain 1"/>
    <property type="match status" value="1"/>
</dbReference>
<dbReference type="PROSITE" id="PS50948">
    <property type="entry name" value="PAN"/>
    <property type="match status" value="1"/>
</dbReference>
<keyword evidence="5" id="KW-0547">Nucleotide-binding</keyword>
<dbReference type="GO" id="GO:0007165">
    <property type="term" value="P:signal transduction"/>
    <property type="evidence" value="ECO:0000318"/>
    <property type="project" value="GO_Central"/>
</dbReference>
<dbReference type="GO" id="GO:0005524">
    <property type="term" value="F:ATP binding"/>
    <property type="evidence" value="ECO:0007669"/>
    <property type="project" value="UniProtKB-KW"/>
</dbReference>
<feature type="domain" description="Protein kinase" evidence="13">
    <location>
        <begin position="685"/>
        <end position="972"/>
    </location>
</feature>
<evidence type="ECO:0000256" key="1">
    <source>
        <dbReference type="ARBA" id="ARBA00012513"/>
    </source>
</evidence>
<accession>F6GXQ6</accession>
<dbReference type="FunFam" id="3.30.200.20:FF:000910">
    <property type="entry name" value="Cysteine-rich receptor-like protein kinase 11"/>
    <property type="match status" value="1"/>
</dbReference>
<dbReference type="Pfam" id="PF07714">
    <property type="entry name" value="PK_Tyr_Ser-Thr"/>
    <property type="match status" value="1"/>
</dbReference>
<evidence type="ECO:0000256" key="12">
    <source>
        <dbReference type="SAM" id="MobiDB-lite"/>
    </source>
</evidence>
<keyword evidence="8" id="KW-1015">Disulfide bond</keyword>
<dbReference type="InterPro" id="IPR001245">
    <property type="entry name" value="Ser-Thr/Tyr_kinase_cat_dom"/>
</dbReference>
<dbReference type="AlphaFoldDB" id="F6GXQ6"/>
<gene>
    <name evidence="15" type="ordered locus">VIT_12s0134g00340</name>
</gene>
<keyword evidence="16" id="KW-1185">Reference proteome</keyword>
<dbReference type="InterPro" id="IPR000719">
    <property type="entry name" value="Prot_kinase_dom"/>
</dbReference>
<dbReference type="InterPro" id="IPR000858">
    <property type="entry name" value="S_locus_glycoprot_dom"/>
</dbReference>
<evidence type="ECO:0000256" key="11">
    <source>
        <dbReference type="ARBA" id="ARBA00048679"/>
    </source>
</evidence>
<dbReference type="CDD" id="cd14066">
    <property type="entry name" value="STKc_IRAK"/>
    <property type="match status" value="1"/>
</dbReference>
<evidence type="ECO:0000313" key="15">
    <source>
        <dbReference type="EMBL" id="CCB44742.1"/>
    </source>
</evidence>
<dbReference type="SUPFAM" id="SSF56112">
    <property type="entry name" value="Protein kinase-like (PK-like)"/>
    <property type="match status" value="2"/>
</dbReference>
<proteinExistence type="predicted"/>
<evidence type="ECO:0000259" key="14">
    <source>
        <dbReference type="PROSITE" id="PS50948"/>
    </source>
</evidence>
<evidence type="ECO:0000256" key="5">
    <source>
        <dbReference type="ARBA" id="ARBA00022741"/>
    </source>
</evidence>
<protein>
    <recommendedName>
        <fullName evidence="1">non-specific serine/threonine protein kinase</fullName>
        <ecNumber evidence="1">2.7.11.1</ecNumber>
    </recommendedName>
</protein>
<dbReference type="Proteomes" id="UP000009183">
    <property type="component" value="Chromosome 12"/>
</dbReference>
<evidence type="ECO:0000256" key="9">
    <source>
        <dbReference type="ARBA" id="ARBA00023180"/>
    </source>
</evidence>
<dbReference type="InterPro" id="IPR003609">
    <property type="entry name" value="Pan_app"/>
</dbReference>
<dbReference type="GO" id="GO:0048544">
    <property type="term" value="P:recognition of pollen"/>
    <property type="evidence" value="ECO:0007669"/>
    <property type="project" value="InterPro"/>
</dbReference>
<comment type="catalytic activity">
    <reaction evidence="10">
        <text>L-threonyl-[protein] + ATP = O-phospho-L-threonyl-[protein] + ADP + H(+)</text>
        <dbReference type="Rhea" id="RHEA:46608"/>
        <dbReference type="Rhea" id="RHEA-COMP:11060"/>
        <dbReference type="Rhea" id="RHEA-COMP:11605"/>
        <dbReference type="ChEBI" id="CHEBI:15378"/>
        <dbReference type="ChEBI" id="CHEBI:30013"/>
        <dbReference type="ChEBI" id="CHEBI:30616"/>
        <dbReference type="ChEBI" id="CHEBI:61977"/>
        <dbReference type="ChEBI" id="CHEBI:456216"/>
        <dbReference type="EC" id="2.7.11.1"/>
    </reaction>
</comment>
<dbReference type="PROSITE" id="PS50011">
    <property type="entry name" value="PROTEIN_KINASE_DOM"/>
    <property type="match status" value="1"/>
</dbReference>
<evidence type="ECO:0000259" key="13">
    <source>
        <dbReference type="PROSITE" id="PS50011"/>
    </source>
</evidence>
<feature type="compositionally biased region" description="Low complexity" evidence="12">
    <location>
        <begin position="980"/>
        <end position="995"/>
    </location>
</feature>
<sequence>MPYAILSLLSNFSKTGKSTSPGKFYNRTLEIVSSRYKNTSRLVMSSSGEIRYYLNPSRSSPDWWAPQDRCSVPKACGKFGSCNTNNALMCKCLPGFKPASPDIWKTEEFSSGCTRKSPICEKSSSEDVFLSLKMMKVRKPDRVIIPDTNDSDYCRKACLKECRCQAYAETYIKRQRGVTDALEYCLIWTDDLTDLQEEYASDAYNLSVRVAISDITQVQFKVPGGPYRVTSINPETLTFVIQLKEADCSSRSLIPPLNPPFHLTDVCKEVGTDNFGSEMSLKNSIEVEISWDPPLEPVCTSSADCKDWPNSTCGTRDGTRRCFCNENFKWNSSKNRANQVLHLYDSESHVKHLIDSEQFKEEDKKGIDVPFFDLEDILAATDNFSDANKLGQGGFGPVYKGKFPEGREIAVKRLSRASGQGLQEFKNEVVLIAKLQHRNLAWKLLKEDKVLELMDQTLSETCNTKEFLRCVNVGLLCVQEDPSDRPTIAVAVVMLSSDIATMPVPKQPAFVIKRDLSRTASSSSKPEASWNSEILATIEEESTVRNCETCGTNLIPYPLSTGPNCGDPMYFSFRCDKATDQVWFALPNGSYRVTSITPERSKFLIQVNDIDNCEARNSQDTKILQLNPPFRITSWCNADTGNSSSSMPMKGQYEIEISWDPPPEPVCNSATDCKDWPNSSCRTQNRTRRCFCNQNFKWNSSSLNCTQGREIAVKRLSRASGQGLQEFKNEVVLIAKLQHRNLVRLLGYCIEGDEKILLYEYMPNKSLDSFIFDQTLCLLLNWEKRFDIILGIARGLLYLHQDSRLKIIHRDLKTSNILLDDEMNPKISDFGLARIFESKQVEASTNRVVGTYGYMSPEYALDGFFSEKSDVFSFGVVVLEIISGKRNTRSYQSDRNLSLLAHAWKLWKEDRVLELMDQTLSETCKTNEFLRCVNVGLLCVQEDPSDRPTMAVAVVMLSSDTATLPVPKQPAFVVRRDLSSSASSSSKPEASLNSEFLATIEEGR</sequence>
<dbReference type="PANTHER" id="PTHR27002">
    <property type="entry name" value="RECEPTOR-LIKE SERINE/THREONINE-PROTEIN KINASE SD1-8"/>
    <property type="match status" value="1"/>
</dbReference>
<feature type="domain" description="Apple" evidence="14">
    <location>
        <begin position="120"/>
        <end position="211"/>
    </location>
</feature>
<dbReference type="FunFam" id="1.10.510.10:FF:000060">
    <property type="entry name" value="G-type lectin S-receptor-like serine/threonine-protein kinase"/>
    <property type="match status" value="1"/>
</dbReference>
<keyword evidence="9" id="KW-0325">Glycoprotein</keyword>
<dbReference type="Pfam" id="PF08276">
    <property type="entry name" value="PAN_2"/>
    <property type="match status" value="1"/>
</dbReference>
<evidence type="ECO:0000256" key="2">
    <source>
        <dbReference type="ARBA" id="ARBA00022527"/>
    </source>
</evidence>
<keyword evidence="3" id="KW-0808">Transferase</keyword>
<reference evidence="16" key="1">
    <citation type="journal article" date="2007" name="Nature">
        <title>The grapevine genome sequence suggests ancestral hexaploidization in major angiosperm phyla.</title>
        <authorList>
            <consortium name="The French-Italian Public Consortium for Grapevine Genome Characterization."/>
            <person name="Jaillon O."/>
            <person name="Aury J.-M."/>
            <person name="Noel B."/>
            <person name="Policriti A."/>
            <person name="Clepet C."/>
            <person name="Casagrande A."/>
            <person name="Choisne N."/>
            <person name="Aubourg S."/>
            <person name="Vitulo N."/>
            <person name="Jubin C."/>
            <person name="Vezzi A."/>
            <person name="Legeai F."/>
            <person name="Hugueney P."/>
            <person name="Dasilva C."/>
            <person name="Horner D."/>
            <person name="Mica E."/>
            <person name="Jublot D."/>
            <person name="Poulain J."/>
            <person name="Bruyere C."/>
            <person name="Billault A."/>
            <person name="Segurens B."/>
            <person name="Gouyvenoux M."/>
            <person name="Ugarte E."/>
            <person name="Cattonaro F."/>
            <person name="Anthouard V."/>
            <person name="Vico V."/>
            <person name="Del Fabbro C."/>
            <person name="Alaux M."/>
            <person name="Di Gaspero G."/>
            <person name="Dumas V."/>
            <person name="Felice N."/>
            <person name="Paillard S."/>
            <person name="Juman I."/>
            <person name="Moroldo M."/>
            <person name="Scalabrin S."/>
            <person name="Canaguier A."/>
            <person name="Le Clainche I."/>
            <person name="Malacrida G."/>
            <person name="Durand E."/>
            <person name="Pesole G."/>
            <person name="Laucou V."/>
            <person name="Chatelet P."/>
            <person name="Merdinoglu D."/>
            <person name="Delledonne M."/>
            <person name="Pezzotti M."/>
            <person name="Lecharny A."/>
            <person name="Scarpelli C."/>
            <person name="Artiguenave F."/>
            <person name="Pe M.E."/>
            <person name="Valle G."/>
            <person name="Morgante M."/>
            <person name="Caboche M."/>
            <person name="Adam-Blondon A.-F."/>
            <person name="Weissenbach J."/>
            <person name="Quetier F."/>
            <person name="Wincker P."/>
        </authorList>
    </citation>
    <scope>NUCLEOTIDE SEQUENCE [LARGE SCALE GENOMIC DNA]</scope>
    <source>
        <strain evidence="16">cv. Pinot noir / PN40024</strain>
    </source>
</reference>
<dbReference type="Gene3D" id="3.30.200.20">
    <property type="entry name" value="Phosphorylase Kinase, domain 1"/>
    <property type="match status" value="2"/>
</dbReference>
<dbReference type="PANTHER" id="PTHR27002:SF1111">
    <property type="entry name" value="NON-SPECIFIC SERINE_THREONINE PROTEIN KINASE"/>
    <property type="match status" value="1"/>
</dbReference>
<keyword evidence="2" id="KW-0723">Serine/threonine-protein kinase</keyword>
<comment type="catalytic activity">
    <reaction evidence="11">
        <text>L-seryl-[protein] + ATP = O-phospho-L-seryl-[protein] + ADP + H(+)</text>
        <dbReference type="Rhea" id="RHEA:17989"/>
        <dbReference type="Rhea" id="RHEA-COMP:9863"/>
        <dbReference type="Rhea" id="RHEA-COMP:11604"/>
        <dbReference type="ChEBI" id="CHEBI:15378"/>
        <dbReference type="ChEBI" id="CHEBI:29999"/>
        <dbReference type="ChEBI" id="CHEBI:30616"/>
        <dbReference type="ChEBI" id="CHEBI:83421"/>
        <dbReference type="ChEBI" id="CHEBI:456216"/>
        <dbReference type="EC" id="2.7.11.1"/>
    </reaction>
</comment>
<evidence type="ECO:0000256" key="4">
    <source>
        <dbReference type="ARBA" id="ARBA00022729"/>
    </source>
</evidence>
<keyword evidence="7" id="KW-0067">ATP-binding</keyword>
<evidence type="ECO:0000256" key="10">
    <source>
        <dbReference type="ARBA" id="ARBA00047899"/>
    </source>
</evidence>
<dbReference type="InterPro" id="IPR008271">
    <property type="entry name" value="Ser/Thr_kinase_AS"/>
</dbReference>
<evidence type="ECO:0000256" key="7">
    <source>
        <dbReference type="ARBA" id="ARBA00022840"/>
    </source>
</evidence>
<evidence type="ECO:0000256" key="8">
    <source>
        <dbReference type="ARBA" id="ARBA00023157"/>
    </source>
</evidence>
<dbReference type="PROSITE" id="PS00108">
    <property type="entry name" value="PROTEIN_KINASE_ST"/>
    <property type="match status" value="1"/>
</dbReference>
<organism evidence="15 16">
    <name type="scientific">Vitis vinifera</name>
    <name type="common">Grape</name>
    <dbReference type="NCBI Taxonomy" id="29760"/>
    <lineage>
        <taxon>Eukaryota</taxon>
        <taxon>Viridiplantae</taxon>
        <taxon>Streptophyta</taxon>
        <taxon>Embryophyta</taxon>
        <taxon>Tracheophyta</taxon>
        <taxon>Spermatophyta</taxon>
        <taxon>Magnoliopsida</taxon>
        <taxon>eudicotyledons</taxon>
        <taxon>Gunneridae</taxon>
        <taxon>Pentapetalae</taxon>
        <taxon>rosids</taxon>
        <taxon>Vitales</taxon>
        <taxon>Vitaceae</taxon>
        <taxon>Viteae</taxon>
        <taxon>Vitis</taxon>
    </lineage>
</organism>
<dbReference type="CDD" id="cd01098">
    <property type="entry name" value="PAN_AP_plant"/>
    <property type="match status" value="1"/>
</dbReference>
<dbReference type="SMART" id="SM00220">
    <property type="entry name" value="S_TKc"/>
    <property type="match status" value="1"/>
</dbReference>
<dbReference type="EC" id="2.7.11.1" evidence="1"/>
<dbReference type="GO" id="GO:0006955">
    <property type="term" value="P:immune response"/>
    <property type="evidence" value="ECO:0000318"/>
    <property type="project" value="GO_Central"/>
</dbReference>
<dbReference type="HOGENOM" id="CLU_000288_116_3_1"/>
<dbReference type="GO" id="GO:0005886">
    <property type="term" value="C:plasma membrane"/>
    <property type="evidence" value="ECO:0000318"/>
    <property type="project" value="GO_Central"/>
</dbReference>
<evidence type="ECO:0000256" key="3">
    <source>
        <dbReference type="ARBA" id="ARBA00022679"/>
    </source>
</evidence>
<keyword evidence="4" id="KW-0732">Signal</keyword>
<dbReference type="EMBL" id="FN594966">
    <property type="protein sequence ID" value="CCB44742.1"/>
    <property type="molecule type" value="Genomic_DNA"/>
</dbReference>
<keyword evidence="6" id="KW-0418">Kinase</keyword>
<dbReference type="InterPro" id="IPR011009">
    <property type="entry name" value="Kinase-like_dom_sf"/>
</dbReference>
<feature type="region of interest" description="Disordered" evidence="12">
    <location>
        <begin position="980"/>
        <end position="1004"/>
    </location>
</feature>
<evidence type="ECO:0000256" key="6">
    <source>
        <dbReference type="ARBA" id="ARBA00022777"/>
    </source>
</evidence>
<dbReference type="InParanoid" id="F6GXQ6"/>
<dbReference type="SMR" id="F6GXQ6"/>
<name>F6GXQ6_VITVI</name>
<dbReference type="PaxDb" id="29760-VIT_12s0134g00340.t01"/>